<name>A0A5J4VT23_9EUKA</name>
<protein>
    <submittedName>
        <fullName evidence="2">Uncharacterized protein</fullName>
    </submittedName>
</protein>
<reference evidence="2 3" key="1">
    <citation type="submission" date="2019-03" db="EMBL/GenBank/DDBJ databases">
        <title>Single cell metagenomics reveals metabolic interactions within the superorganism composed of flagellate Streblomastix strix and complex community of Bacteroidetes bacteria on its surface.</title>
        <authorList>
            <person name="Treitli S.C."/>
            <person name="Kolisko M."/>
            <person name="Husnik F."/>
            <person name="Keeling P."/>
            <person name="Hampl V."/>
        </authorList>
    </citation>
    <scope>NUCLEOTIDE SEQUENCE [LARGE SCALE GENOMIC DNA]</scope>
    <source>
        <strain evidence="2">ST1C</strain>
    </source>
</reference>
<feature type="coiled-coil region" evidence="1">
    <location>
        <begin position="52"/>
        <end position="123"/>
    </location>
</feature>
<organism evidence="2 3">
    <name type="scientific">Streblomastix strix</name>
    <dbReference type="NCBI Taxonomy" id="222440"/>
    <lineage>
        <taxon>Eukaryota</taxon>
        <taxon>Metamonada</taxon>
        <taxon>Preaxostyla</taxon>
        <taxon>Oxymonadida</taxon>
        <taxon>Streblomastigidae</taxon>
        <taxon>Streblomastix</taxon>
    </lineage>
</organism>
<dbReference type="EMBL" id="SNRW01005114">
    <property type="protein sequence ID" value="KAA6385774.1"/>
    <property type="molecule type" value="Genomic_DNA"/>
</dbReference>
<gene>
    <name evidence="2" type="ORF">EZS28_018698</name>
</gene>
<proteinExistence type="predicted"/>
<evidence type="ECO:0000256" key="1">
    <source>
        <dbReference type="SAM" id="Coils"/>
    </source>
</evidence>
<sequence length="363" mass="42363">MNEQSGYVKYGKMHVTVKLEKIFLSVQIVDWSNDKYTRDLNMRINLDKNDDYDQISSEVAKAIQKYKQQEEIKERKIRLKERKFRKLQREQKQKDREQNDELVDLVEIQQEKDEEEKDKFEEDLDFTTPLPTISKSNILLSREKDNGKFADINPNNRHITAEMMIFPAAFSRVDFSKLTGGGKISNVYRYQNLVDISKLSPEFQKPLFYEILPIDSKYSSSQSSSFLTSAQSSYGETIDIIAKDPLFRCTLKALKGGEQYEKIYPNKLKREIHTSKQNQKQDSISLTFPEDTFMIRVRENDTIFDVVLSMLLARGMIMTIEEAMNLNVWIEDSTFETIPLCEINKDAGIMFKFGLMLLIGKEI</sequence>
<dbReference type="AlphaFoldDB" id="A0A5J4VT23"/>
<accession>A0A5J4VT23</accession>
<comment type="caution">
    <text evidence="2">The sequence shown here is derived from an EMBL/GenBank/DDBJ whole genome shotgun (WGS) entry which is preliminary data.</text>
</comment>
<keyword evidence="1" id="KW-0175">Coiled coil</keyword>
<evidence type="ECO:0000313" key="3">
    <source>
        <dbReference type="Proteomes" id="UP000324800"/>
    </source>
</evidence>
<evidence type="ECO:0000313" key="2">
    <source>
        <dbReference type="EMBL" id="KAA6385774.1"/>
    </source>
</evidence>
<dbReference type="Proteomes" id="UP000324800">
    <property type="component" value="Unassembled WGS sequence"/>
</dbReference>